<proteinExistence type="predicted"/>
<dbReference type="AlphaFoldDB" id="A0A1N7PNX9"/>
<evidence type="ECO:0000313" key="1">
    <source>
        <dbReference type="EMBL" id="SIT12363.1"/>
    </source>
</evidence>
<dbReference type="EMBL" id="FTOV01000007">
    <property type="protein sequence ID" value="SIT12363.1"/>
    <property type="molecule type" value="Genomic_DNA"/>
</dbReference>
<protein>
    <submittedName>
        <fullName evidence="1">Uncharacterized protein</fullName>
    </submittedName>
</protein>
<accession>A0A1N7PNX9</accession>
<sequence length="209" mass="24837">MEDEIKKEIFEFINQNFSDNRKLLREKANEFLNNPNVTNLFLNEFEKLNIVVHFQSLSSETDKFSKEEMGDISDVWNFYLNEDIDEVDKSKGYEDWDFDTYLESGKPLHCCKVWINWFLKLYYIQNFEIIRKGEDETERVLIIADLYEKEKYSSILKILKQNGYEEVTDELALLKAGSISTDCNDDPTVFDCLFSDIIHPAHFRNNYTK</sequence>
<gene>
    <name evidence="1" type="ORF">SAMN05421785_10775</name>
</gene>
<organism evidence="1 2">
    <name type="scientific">Chryseobacterium gambrini</name>
    <dbReference type="NCBI Taxonomy" id="373672"/>
    <lineage>
        <taxon>Bacteria</taxon>
        <taxon>Pseudomonadati</taxon>
        <taxon>Bacteroidota</taxon>
        <taxon>Flavobacteriia</taxon>
        <taxon>Flavobacteriales</taxon>
        <taxon>Weeksellaceae</taxon>
        <taxon>Chryseobacterium group</taxon>
        <taxon>Chryseobacterium</taxon>
    </lineage>
</organism>
<dbReference type="STRING" id="373672.SAMN05421785_10775"/>
<dbReference type="Proteomes" id="UP000185781">
    <property type="component" value="Unassembled WGS sequence"/>
</dbReference>
<reference evidence="1 2" key="1">
    <citation type="submission" date="2017-01" db="EMBL/GenBank/DDBJ databases">
        <authorList>
            <person name="Mah S.A."/>
            <person name="Swanson W.J."/>
            <person name="Moy G.W."/>
            <person name="Vacquier V.D."/>
        </authorList>
    </citation>
    <scope>NUCLEOTIDE SEQUENCE [LARGE SCALE GENOMIC DNA]</scope>
    <source>
        <strain evidence="1 2">DSM 18014</strain>
    </source>
</reference>
<evidence type="ECO:0000313" key="2">
    <source>
        <dbReference type="Proteomes" id="UP000185781"/>
    </source>
</evidence>
<name>A0A1N7PNX9_9FLAO</name>